<dbReference type="InterPro" id="IPR052929">
    <property type="entry name" value="RNase_H-like_EbsB-rel"/>
</dbReference>
<protein>
    <recommendedName>
        <fullName evidence="1">RNase H type-1 domain-containing protein</fullName>
    </recommendedName>
</protein>
<evidence type="ECO:0000313" key="3">
    <source>
        <dbReference type="Proteomes" id="UP001459277"/>
    </source>
</evidence>
<comment type="caution">
    <text evidence="2">The sequence shown here is derived from an EMBL/GenBank/DDBJ whole genome shotgun (WGS) entry which is preliminary data.</text>
</comment>
<name>A0AAW2D655_9ROSI</name>
<dbReference type="PANTHER" id="PTHR47074">
    <property type="entry name" value="BNAC02G40300D PROTEIN"/>
    <property type="match status" value="1"/>
</dbReference>
<dbReference type="InterPro" id="IPR002156">
    <property type="entry name" value="RNaseH_domain"/>
</dbReference>
<keyword evidence="3" id="KW-1185">Reference proteome</keyword>
<proteinExistence type="predicted"/>
<reference evidence="2 3" key="1">
    <citation type="submission" date="2024-01" db="EMBL/GenBank/DDBJ databases">
        <title>A telomere-to-telomere, gap-free genome of sweet tea (Lithocarpus litseifolius).</title>
        <authorList>
            <person name="Zhou J."/>
        </authorList>
    </citation>
    <scope>NUCLEOTIDE SEQUENCE [LARGE SCALE GENOMIC DNA]</scope>
    <source>
        <strain evidence="2">Zhou-2022a</strain>
        <tissue evidence="2">Leaf</tissue>
    </source>
</reference>
<dbReference type="Pfam" id="PF13456">
    <property type="entry name" value="RVT_3"/>
    <property type="match status" value="1"/>
</dbReference>
<feature type="domain" description="RNase H type-1" evidence="1">
    <location>
        <begin position="1"/>
        <end position="71"/>
    </location>
</feature>
<dbReference type="GO" id="GO:0004523">
    <property type="term" value="F:RNA-DNA hybrid ribonuclease activity"/>
    <property type="evidence" value="ECO:0007669"/>
    <property type="project" value="InterPro"/>
</dbReference>
<organism evidence="2 3">
    <name type="scientific">Lithocarpus litseifolius</name>
    <dbReference type="NCBI Taxonomy" id="425828"/>
    <lineage>
        <taxon>Eukaryota</taxon>
        <taxon>Viridiplantae</taxon>
        <taxon>Streptophyta</taxon>
        <taxon>Embryophyta</taxon>
        <taxon>Tracheophyta</taxon>
        <taxon>Spermatophyta</taxon>
        <taxon>Magnoliopsida</taxon>
        <taxon>eudicotyledons</taxon>
        <taxon>Gunneridae</taxon>
        <taxon>Pentapetalae</taxon>
        <taxon>rosids</taxon>
        <taxon>fabids</taxon>
        <taxon>Fagales</taxon>
        <taxon>Fagaceae</taxon>
        <taxon>Lithocarpus</taxon>
    </lineage>
</organism>
<sequence length="76" mass="8136">MVARDHEGQVIAAMSKKLWVPLSPLEAKAKAMEEGIIFACDIGLQEVIFECDSELLFQALTGKTTPSATTSNVIAA</sequence>
<dbReference type="GO" id="GO:0003676">
    <property type="term" value="F:nucleic acid binding"/>
    <property type="evidence" value="ECO:0007669"/>
    <property type="project" value="InterPro"/>
</dbReference>
<evidence type="ECO:0000259" key="1">
    <source>
        <dbReference type="Pfam" id="PF13456"/>
    </source>
</evidence>
<dbReference type="AlphaFoldDB" id="A0AAW2D655"/>
<dbReference type="EMBL" id="JAZDWU010000004">
    <property type="protein sequence ID" value="KAL0004820.1"/>
    <property type="molecule type" value="Genomic_DNA"/>
</dbReference>
<dbReference type="Proteomes" id="UP001459277">
    <property type="component" value="Unassembled WGS sequence"/>
</dbReference>
<evidence type="ECO:0000313" key="2">
    <source>
        <dbReference type="EMBL" id="KAL0004820.1"/>
    </source>
</evidence>
<dbReference type="PANTHER" id="PTHR47074:SF11">
    <property type="entry name" value="REVERSE TRANSCRIPTASE-LIKE PROTEIN"/>
    <property type="match status" value="1"/>
</dbReference>
<accession>A0AAW2D655</accession>
<gene>
    <name evidence="2" type="ORF">SO802_012381</name>
</gene>